<sequence>MPCHAMLCYAKHSSNKLRCSEWVSERAEHCQCSYLLFLVATDSSPLFSFSSPFLTLQVKNLTTFRNLATFKLLCCTECLFISFVKAVSAMRSLDIKHITF</sequence>
<name>A0A564XXJ8_HYMDI</name>
<gene>
    <name evidence="1" type="ORF">WMSIL1_LOCUS951</name>
</gene>
<proteinExistence type="predicted"/>
<dbReference type="Proteomes" id="UP000321570">
    <property type="component" value="Unassembled WGS sequence"/>
</dbReference>
<dbReference type="AlphaFoldDB" id="A0A564XXJ8"/>
<organism evidence="1 2">
    <name type="scientific">Hymenolepis diminuta</name>
    <name type="common">Rat tapeworm</name>
    <dbReference type="NCBI Taxonomy" id="6216"/>
    <lineage>
        <taxon>Eukaryota</taxon>
        <taxon>Metazoa</taxon>
        <taxon>Spiralia</taxon>
        <taxon>Lophotrochozoa</taxon>
        <taxon>Platyhelminthes</taxon>
        <taxon>Cestoda</taxon>
        <taxon>Eucestoda</taxon>
        <taxon>Cyclophyllidea</taxon>
        <taxon>Hymenolepididae</taxon>
        <taxon>Hymenolepis</taxon>
    </lineage>
</organism>
<accession>A0A564XXJ8</accession>
<dbReference type="EMBL" id="CABIJS010000022">
    <property type="protein sequence ID" value="VUZ39747.1"/>
    <property type="molecule type" value="Genomic_DNA"/>
</dbReference>
<protein>
    <submittedName>
        <fullName evidence="1">Uncharacterized protein</fullName>
    </submittedName>
</protein>
<reference evidence="1 2" key="1">
    <citation type="submission" date="2019-07" db="EMBL/GenBank/DDBJ databases">
        <authorList>
            <person name="Jastrzebski P J."/>
            <person name="Paukszto L."/>
            <person name="Jastrzebski P J."/>
        </authorList>
    </citation>
    <scope>NUCLEOTIDE SEQUENCE [LARGE SCALE GENOMIC DNA]</scope>
    <source>
        <strain evidence="1 2">WMS-il1</strain>
    </source>
</reference>
<keyword evidence="2" id="KW-1185">Reference proteome</keyword>
<evidence type="ECO:0000313" key="2">
    <source>
        <dbReference type="Proteomes" id="UP000321570"/>
    </source>
</evidence>
<evidence type="ECO:0000313" key="1">
    <source>
        <dbReference type="EMBL" id="VUZ39747.1"/>
    </source>
</evidence>